<evidence type="ECO:0000259" key="1">
    <source>
        <dbReference type="PROSITE" id="PS51346"/>
    </source>
</evidence>
<protein>
    <recommendedName>
        <fullName evidence="1">Zn-dependent PLC domain-containing protein</fullName>
    </recommendedName>
</protein>
<dbReference type="InterPro" id="IPR001531">
    <property type="entry name" value="Zn_PLipaseC"/>
</dbReference>
<sequence>MKRAVAVLLVFVMLSSVVSPAMADKPKVTEQKPVKTIGFAKLKPVKPPKVIKPAKKLKPTEGDWKFVKDVMYDLTEKEKNRIINEAKKIYEGNSKLSKKEQTKILQTIAYYITIATESSGDVGILWSYDTHEDLSYTAGDNLNYVTSAHKNTLKSYATWADDHREEPTEFNVTQNRHSWVIGDIPVPGYDNYGPDSLELYLNRARNQFEQGNVEEAYVYIGKALHYIEDLGNPFHTSSVYGQAHHIGYESWVSNHWSELKSAMYVNEYYIITDPSEDAKNFAAFSHQYLQQICDIMNTPGWENNQQLNEQLKSITRTLISETMKYTMGMIVYATKFESPDTAGSNYVPIYDHQTSYVNINDVACSDQVLAIVEIDHTYPADLSKTAGLSC</sequence>
<name>A0ABZ3H365_GEOAI</name>
<evidence type="ECO:0000313" key="3">
    <source>
        <dbReference type="Proteomes" id="UP001492541"/>
    </source>
</evidence>
<dbReference type="SUPFAM" id="SSF48537">
    <property type="entry name" value="Phospholipase C/P1 nuclease"/>
    <property type="match status" value="1"/>
</dbReference>
<dbReference type="SMART" id="SM00770">
    <property type="entry name" value="Zn_dep_PLPC"/>
    <property type="match status" value="1"/>
</dbReference>
<gene>
    <name evidence="2" type="ORF">LPQ35_01210</name>
</gene>
<dbReference type="Proteomes" id="UP001492541">
    <property type="component" value="Chromosome"/>
</dbReference>
<proteinExistence type="predicted"/>
<dbReference type="EMBL" id="CP087714">
    <property type="protein sequence ID" value="XAT64013.1"/>
    <property type="molecule type" value="Genomic_DNA"/>
</dbReference>
<dbReference type="InterPro" id="IPR008947">
    <property type="entry name" value="PLipase_C/P1_nuclease_dom_sf"/>
</dbReference>
<dbReference type="GeneID" id="90448260"/>
<keyword evidence="3" id="KW-1185">Reference proteome</keyword>
<dbReference type="RefSeq" id="WP_193806590.1">
    <property type="nucleotide sequence ID" value="NZ_CP087714.1"/>
</dbReference>
<organism evidence="2 3">
    <name type="scientific">Geoglobus acetivorans</name>
    <dbReference type="NCBI Taxonomy" id="565033"/>
    <lineage>
        <taxon>Archaea</taxon>
        <taxon>Methanobacteriati</taxon>
        <taxon>Methanobacteriota</taxon>
        <taxon>Archaeoglobi</taxon>
        <taxon>Archaeoglobales</taxon>
        <taxon>Archaeoglobaceae</taxon>
        <taxon>Geoglobus</taxon>
    </lineage>
</organism>
<reference evidence="2 3" key="1">
    <citation type="submission" date="2021-11" db="EMBL/GenBank/DDBJ databases">
        <title>Whole genome of Geoglobus acetivorans.</title>
        <authorList>
            <person name="Liu D."/>
        </authorList>
    </citation>
    <scope>NUCLEOTIDE SEQUENCE [LARGE SCALE GENOMIC DNA]</scope>
    <source>
        <strain evidence="2 3">SBH6</strain>
    </source>
</reference>
<dbReference type="PROSITE" id="PS51346">
    <property type="entry name" value="PROKAR_ZN_DEPEND_PLPC_2"/>
    <property type="match status" value="1"/>
</dbReference>
<accession>A0ABZ3H365</accession>
<feature type="domain" description="Zn-dependent PLC" evidence="1">
    <location>
        <begin position="200"/>
        <end position="344"/>
    </location>
</feature>
<evidence type="ECO:0000313" key="2">
    <source>
        <dbReference type="EMBL" id="XAT64013.1"/>
    </source>
</evidence>
<dbReference type="Gene3D" id="1.10.575.10">
    <property type="entry name" value="P1 Nuclease"/>
    <property type="match status" value="1"/>
</dbReference>